<accession>I5C1U7</accession>
<proteinExistence type="predicted"/>
<gene>
    <name evidence="1" type="ORF">A3SI_12119</name>
</gene>
<organism evidence="1 2">
    <name type="scientific">Nitritalea halalkaliphila LW7</name>
    <dbReference type="NCBI Taxonomy" id="1189621"/>
    <lineage>
        <taxon>Bacteria</taxon>
        <taxon>Pseudomonadati</taxon>
        <taxon>Bacteroidota</taxon>
        <taxon>Cytophagia</taxon>
        <taxon>Cytophagales</taxon>
        <taxon>Cyclobacteriaceae</taxon>
        <taxon>Nitritalea</taxon>
    </lineage>
</organism>
<comment type="caution">
    <text evidence="1">The sequence shown here is derived from an EMBL/GenBank/DDBJ whole genome shotgun (WGS) entry which is preliminary data.</text>
</comment>
<protein>
    <submittedName>
        <fullName evidence="1">Uncharacterized protein</fullName>
    </submittedName>
</protein>
<sequence>MSFLVYGINAFWIYDFNGKALSRVNLVDISETGEKDPIIQFPESSIFRNGKCFFRNAWDPVFHLADDRIYVIFGLEPVIYVYKNSPPYSLITSFPINLPEYRHFKGADSFSSDWTFFGLRFNTGIILNVKKLDGYFLVAYFPGYDEADLEMRFSN</sequence>
<dbReference type="Proteomes" id="UP000005551">
    <property type="component" value="Unassembled WGS sequence"/>
</dbReference>
<dbReference type="AlphaFoldDB" id="I5C1U7"/>
<name>I5C1U7_9BACT</name>
<dbReference type="RefSeq" id="WP_009055526.1">
    <property type="nucleotide sequence ID" value="NZ_AJYA01000026.1"/>
</dbReference>
<evidence type="ECO:0000313" key="2">
    <source>
        <dbReference type="Proteomes" id="UP000005551"/>
    </source>
</evidence>
<reference evidence="1 2" key="1">
    <citation type="submission" date="2012-05" db="EMBL/GenBank/DDBJ databases">
        <title>Genome sequence of Nitritalea halalkaliphila LW7.</title>
        <authorList>
            <person name="Jangir P.K."/>
            <person name="Singh A."/>
            <person name="Shivaji S."/>
            <person name="Sharma R."/>
        </authorList>
    </citation>
    <scope>NUCLEOTIDE SEQUENCE [LARGE SCALE GENOMIC DNA]</scope>
    <source>
        <strain evidence="1 2">LW7</strain>
    </source>
</reference>
<keyword evidence="2" id="KW-1185">Reference proteome</keyword>
<dbReference type="EMBL" id="AJYA01000026">
    <property type="protein sequence ID" value="EIM75799.1"/>
    <property type="molecule type" value="Genomic_DNA"/>
</dbReference>
<evidence type="ECO:0000313" key="1">
    <source>
        <dbReference type="EMBL" id="EIM75799.1"/>
    </source>
</evidence>